<dbReference type="RefSeq" id="WP_252819095.1">
    <property type="nucleotide sequence ID" value="NZ_JAMXQS010000005.1"/>
</dbReference>
<sequence length="59" mass="6738">MLQPTIPHDAAEWKRSITNFACHNPKVNGWAIDNVMTVVTKQFADMTSPEVMVYFNKRG</sequence>
<dbReference type="Proteomes" id="UP001205906">
    <property type="component" value="Unassembled WGS sequence"/>
</dbReference>
<protein>
    <submittedName>
        <fullName evidence="1">Uncharacterized protein</fullName>
    </submittedName>
</protein>
<comment type="caution">
    <text evidence="1">The sequence shown here is derived from an EMBL/GenBank/DDBJ whole genome shotgun (WGS) entry which is preliminary data.</text>
</comment>
<accession>A0ABT1C8F3</accession>
<organism evidence="1 2">
    <name type="scientific">Mesorhizobium liriopis</name>
    <dbReference type="NCBI Taxonomy" id="2953882"/>
    <lineage>
        <taxon>Bacteria</taxon>
        <taxon>Pseudomonadati</taxon>
        <taxon>Pseudomonadota</taxon>
        <taxon>Alphaproteobacteria</taxon>
        <taxon>Hyphomicrobiales</taxon>
        <taxon>Phyllobacteriaceae</taxon>
        <taxon>Mesorhizobium</taxon>
    </lineage>
</organism>
<reference evidence="1 2" key="1">
    <citation type="submission" date="2022-06" db="EMBL/GenBank/DDBJ databases">
        <title>Mesorhizobium sp. strain RP14 Genome sequencing and assembly.</title>
        <authorList>
            <person name="Kim I."/>
        </authorList>
    </citation>
    <scope>NUCLEOTIDE SEQUENCE [LARGE SCALE GENOMIC DNA]</scope>
    <source>
        <strain evidence="2">RP14(2022)</strain>
    </source>
</reference>
<evidence type="ECO:0000313" key="2">
    <source>
        <dbReference type="Proteomes" id="UP001205906"/>
    </source>
</evidence>
<keyword evidence="2" id="KW-1185">Reference proteome</keyword>
<name>A0ABT1C8F3_9HYPH</name>
<dbReference type="EMBL" id="JAMXQS010000005">
    <property type="protein sequence ID" value="MCO6050465.1"/>
    <property type="molecule type" value="Genomic_DNA"/>
</dbReference>
<proteinExistence type="predicted"/>
<evidence type="ECO:0000313" key="1">
    <source>
        <dbReference type="EMBL" id="MCO6050465.1"/>
    </source>
</evidence>
<gene>
    <name evidence="1" type="ORF">NGM99_11800</name>
</gene>